<dbReference type="GO" id="GO:0042597">
    <property type="term" value="C:periplasmic space"/>
    <property type="evidence" value="ECO:0007669"/>
    <property type="project" value="InterPro"/>
</dbReference>
<feature type="binding site" description="covalent" evidence="7">
    <location>
        <position position="166"/>
    </location>
    <ligand>
        <name>heme c</name>
        <dbReference type="ChEBI" id="CHEBI:61717"/>
    </ligand>
</feature>
<reference evidence="9" key="1">
    <citation type="submission" date="2022-08" db="EMBL/GenBank/DDBJ databases">
        <title>Nisaea acidiphila sp. nov., isolated from a marine algal debris and emended description of the genus Nisaea Urios et al. 2008.</title>
        <authorList>
            <person name="Kwon K."/>
        </authorList>
    </citation>
    <scope>NUCLEOTIDE SEQUENCE</scope>
    <source>
        <strain evidence="9">MEBiC11861</strain>
    </source>
</reference>
<dbReference type="InterPro" id="IPR002321">
    <property type="entry name" value="Cyt_c_II"/>
</dbReference>
<keyword evidence="4" id="KW-0249">Electron transport</keyword>
<evidence type="ECO:0000256" key="2">
    <source>
        <dbReference type="ARBA" id="ARBA00022617"/>
    </source>
</evidence>
<evidence type="ECO:0000313" key="9">
    <source>
        <dbReference type="EMBL" id="UUX51613.1"/>
    </source>
</evidence>
<protein>
    <submittedName>
        <fullName evidence="9">Cytochrome c</fullName>
    </submittedName>
</protein>
<dbReference type="GO" id="GO:0005506">
    <property type="term" value="F:iron ion binding"/>
    <property type="evidence" value="ECO:0007669"/>
    <property type="project" value="InterPro"/>
</dbReference>
<dbReference type="InterPro" id="IPR012127">
    <property type="entry name" value="Cyt_c_prime"/>
</dbReference>
<keyword evidence="5 6" id="KW-0408">Iron</keyword>
<dbReference type="KEGG" id="naci:NUH88_07915"/>
<keyword evidence="3 6" id="KW-0479">Metal-binding</keyword>
<dbReference type="PROSITE" id="PS51009">
    <property type="entry name" value="CYTCII"/>
    <property type="match status" value="1"/>
</dbReference>
<evidence type="ECO:0000256" key="3">
    <source>
        <dbReference type="ARBA" id="ARBA00022723"/>
    </source>
</evidence>
<sequence>MKLLVGAWIFALVLSLAAGLAAAHSGASGVVKERMEAMEAIGAAMKSLAGMLRGATGYDADAVRNAAAKISAHGGEKLTGLFPKDSIDGPSEATPAIWDDWERFSILARRLSEYADALGAAAENERAGHMMGRTGMMSGTGPSAEMLAAMPPEAAFGHLAQTCKDCHRAFRANR</sequence>
<keyword evidence="2 7" id="KW-0349">Heme</keyword>
<gene>
    <name evidence="9" type="ORF">NUH88_07915</name>
</gene>
<feature type="signal peptide" evidence="8">
    <location>
        <begin position="1"/>
        <end position="17"/>
    </location>
</feature>
<dbReference type="SUPFAM" id="SSF47175">
    <property type="entry name" value="Cytochromes"/>
    <property type="match status" value="1"/>
</dbReference>
<keyword evidence="10" id="KW-1185">Reference proteome</keyword>
<evidence type="ECO:0000313" key="10">
    <source>
        <dbReference type="Proteomes" id="UP001060336"/>
    </source>
</evidence>
<dbReference type="RefSeq" id="WP_257771216.1">
    <property type="nucleotide sequence ID" value="NZ_CP102480.1"/>
</dbReference>
<feature type="binding site" description="axial binding residue" evidence="6">
    <location>
        <position position="167"/>
    </location>
    <ligand>
        <name>heme c</name>
        <dbReference type="ChEBI" id="CHEBI:61717"/>
    </ligand>
    <ligandPart>
        <name>Fe</name>
        <dbReference type="ChEBI" id="CHEBI:18248"/>
    </ligandPart>
</feature>
<dbReference type="GO" id="GO:0020037">
    <property type="term" value="F:heme binding"/>
    <property type="evidence" value="ECO:0007669"/>
    <property type="project" value="InterPro"/>
</dbReference>
<dbReference type="GO" id="GO:0009055">
    <property type="term" value="F:electron transfer activity"/>
    <property type="evidence" value="ECO:0007669"/>
    <property type="project" value="InterPro"/>
</dbReference>
<dbReference type="EMBL" id="CP102480">
    <property type="protein sequence ID" value="UUX51613.1"/>
    <property type="molecule type" value="Genomic_DNA"/>
</dbReference>
<dbReference type="AlphaFoldDB" id="A0A9J7B1R8"/>
<keyword evidence="8" id="KW-0732">Signal</keyword>
<evidence type="ECO:0000256" key="5">
    <source>
        <dbReference type="ARBA" id="ARBA00023004"/>
    </source>
</evidence>
<evidence type="ECO:0000256" key="1">
    <source>
        <dbReference type="ARBA" id="ARBA00022448"/>
    </source>
</evidence>
<comment type="PTM">
    <text evidence="7">Binds 1 heme group per subunit.</text>
</comment>
<dbReference type="Pfam" id="PF01322">
    <property type="entry name" value="Cytochrom_C_2"/>
    <property type="match status" value="1"/>
</dbReference>
<feature type="binding site" description="covalent" evidence="7">
    <location>
        <position position="163"/>
    </location>
    <ligand>
        <name>heme c</name>
        <dbReference type="ChEBI" id="CHEBI:61717"/>
    </ligand>
</feature>
<name>A0A9J7B1R8_9PROT</name>
<dbReference type="InterPro" id="IPR010980">
    <property type="entry name" value="Cyt_c/b562"/>
</dbReference>
<accession>A0A9J7B1R8</accession>
<dbReference type="PIRSF" id="PIRSF000027">
    <property type="entry name" value="Cytc_c_prime"/>
    <property type="match status" value="1"/>
</dbReference>
<evidence type="ECO:0000256" key="8">
    <source>
        <dbReference type="SAM" id="SignalP"/>
    </source>
</evidence>
<keyword evidence="1" id="KW-0813">Transport</keyword>
<feature type="chain" id="PRO_5039903261" evidence="8">
    <location>
        <begin position="18"/>
        <end position="174"/>
    </location>
</feature>
<evidence type="ECO:0000256" key="4">
    <source>
        <dbReference type="ARBA" id="ARBA00022982"/>
    </source>
</evidence>
<dbReference type="Gene3D" id="1.20.120.10">
    <property type="entry name" value="Cytochrome c/b562"/>
    <property type="match status" value="1"/>
</dbReference>
<dbReference type="GO" id="GO:0022900">
    <property type="term" value="P:electron transport chain"/>
    <property type="evidence" value="ECO:0007669"/>
    <property type="project" value="InterPro"/>
</dbReference>
<evidence type="ECO:0000256" key="6">
    <source>
        <dbReference type="PIRSR" id="PIRSR000027-1"/>
    </source>
</evidence>
<evidence type="ECO:0000256" key="7">
    <source>
        <dbReference type="PIRSR" id="PIRSR000027-2"/>
    </source>
</evidence>
<organism evidence="9 10">
    <name type="scientific">Nisaea acidiphila</name>
    <dbReference type="NCBI Taxonomy" id="1862145"/>
    <lineage>
        <taxon>Bacteria</taxon>
        <taxon>Pseudomonadati</taxon>
        <taxon>Pseudomonadota</taxon>
        <taxon>Alphaproteobacteria</taxon>
        <taxon>Rhodospirillales</taxon>
        <taxon>Thalassobaculaceae</taxon>
        <taxon>Nisaea</taxon>
    </lineage>
</organism>
<proteinExistence type="predicted"/>
<dbReference type="Proteomes" id="UP001060336">
    <property type="component" value="Chromosome"/>
</dbReference>